<dbReference type="PANTHER" id="PTHR33076">
    <property type="entry name" value="NON-SPECIFIC LIPID-TRANSFER PROTEIN 2-RELATED"/>
    <property type="match status" value="1"/>
</dbReference>
<dbReference type="OrthoDB" id="1876592at2759"/>
<dbReference type="CDD" id="cd01960">
    <property type="entry name" value="nsLTP1"/>
    <property type="match status" value="1"/>
</dbReference>
<dbReference type="EMBL" id="CABITT030000003">
    <property type="protein sequence ID" value="VVA99941.1"/>
    <property type="molecule type" value="Genomic_DNA"/>
</dbReference>
<dbReference type="InterPro" id="IPR036312">
    <property type="entry name" value="Bifun_inhib/LTP/seed_sf"/>
</dbReference>
<feature type="chain" id="PRO_5022194582" description="Bifunctional inhibitor/plant lipid transfer protein/seed storage helical domain-containing protein" evidence="2">
    <location>
        <begin position="20"/>
        <end position="138"/>
    </location>
</feature>
<evidence type="ECO:0000259" key="3">
    <source>
        <dbReference type="Pfam" id="PF00234"/>
    </source>
</evidence>
<organism evidence="4 5">
    <name type="scientific">Arabis nemorensis</name>
    <dbReference type="NCBI Taxonomy" id="586526"/>
    <lineage>
        <taxon>Eukaryota</taxon>
        <taxon>Viridiplantae</taxon>
        <taxon>Streptophyta</taxon>
        <taxon>Embryophyta</taxon>
        <taxon>Tracheophyta</taxon>
        <taxon>Spermatophyta</taxon>
        <taxon>Magnoliopsida</taxon>
        <taxon>eudicotyledons</taxon>
        <taxon>Gunneridae</taxon>
        <taxon>Pentapetalae</taxon>
        <taxon>rosids</taxon>
        <taxon>malvids</taxon>
        <taxon>Brassicales</taxon>
        <taxon>Brassicaceae</taxon>
        <taxon>Arabideae</taxon>
        <taxon>Arabis</taxon>
    </lineage>
</organism>
<keyword evidence="2" id="KW-0732">Signal</keyword>
<dbReference type="AlphaFoldDB" id="A0A565BF64"/>
<dbReference type="GO" id="GO:0008289">
    <property type="term" value="F:lipid binding"/>
    <property type="evidence" value="ECO:0007669"/>
    <property type="project" value="InterPro"/>
</dbReference>
<accession>A0A565BF64</accession>
<proteinExistence type="inferred from homology"/>
<keyword evidence="5" id="KW-1185">Reference proteome</keyword>
<feature type="domain" description="Bifunctional inhibitor/plant lipid transfer protein/seed storage helical" evidence="3">
    <location>
        <begin position="26"/>
        <end position="123"/>
    </location>
</feature>
<name>A0A565BF64_9BRAS</name>
<sequence>MHRTILVVALLVLIKTAVSQLMIERCGDVFESFMPCMGFIEGIFRQPSPDCCRGVTHLNNIVQFTPPGRRNNQGNGGETERVCACIEIMGRAYHPPFLPTAINNLPLQCSLSLSFPVSVSMDCSQFRSTKNLDVGNPN</sequence>
<dbReference type="InterPro" id="IPR000528">
    <property type="entry name" value="Plant_nsLTP"/>
</dbReference>
<comment type="similarity">
    <text evidence="1">Belongs to the plant LTP family.</text>
</comment>
<dbReference type="Pfam" id="PF00234">
    <property type="entry name" value="Tryp_alpha_amyl"/>
    <property type="match status" value="1"/>
</dbReference>
<dbReference type="GO" id="GO:0006869">
    <property type="term" value="P:lipid transport"/>
    <property type="evidence" value="ECO:0007669"/>
    <property type="project" value="InterPro"/>
</dbReference>
<evidence type="ECO:0000313" key="4">
    <source>
        <dbReference type="EMBL" id="VVA99941.1"/>
    </source>
</evidence>
<evidence type="ECO:0000313" key="5">
    <source>
        <dbReference type="Proteomes" id="UP000489600"/>
    </source>
</evidence>
<dbReference type="SUPFAM" id="SSF47699">
    <property type="entry name" value="Bifunctional inhibitor/lipid-transfer protein/seed storage 2S albumin"/>
    <property type="match status" value="1"/>
</dbReference>
<dbReference type="Gene3D" id="1.10.110.10">
    <property type="entry name" value="Plant lipid-transfer and hydrophobic proteins"/>
    <property type="match status" value="1"/>
</dbReference>
<gene>
    <name evidence="4" type="ORF">ANE_LOCUS10386</name>
</gene>
<dbReference type="InterPro" id="IPR016140">
    <property type="entry name" value="Bifunc_inhib/LTP/seed_store"/>
</dbReference>
<dbReference type="Proteomes" id="UP000489600">
    <property type="component" value="Unassembled WGS sequence"/>
</dbReference>
<comment type="caution">
    <text evidence="4">The sequence shown here is derived from an EMBL/GenBank/DDBJ whole genome shotgun (WGS) entry which is preliminary data.</text>
</comment>
<evidence type="ECO:0000256" key="2">
    <source>
        <dbReference type="SAM" id="SignalP"/>
    </source>
</evidence>
<reference evidence="4" key="1">
    <citation type="submission" date="2019-07" db="EMBL/GenBank/DDBJ databases">
        <authorList>
            <person name="Dittberner H."/>
        </authorList>
    </citation>
    <scope>NUCLEOTIDE SEQUENCE [LARGE SCALE GENOMIC DNA]</scope>
</reference>
<evidence type="ECO:0000256" key="1">
    <source>
        <dbReference type="ARBA" id="ARBA00009748"/>
    </source>
</evidence>
<protein>
    <recommendedName>
        <fullName evidence="3">Bifunctional inhibitor/plant lipid transfer protein/seed storage helical domain-containing protein</fullName>
    </recommendedName>
</protein>
<feature type="signal peptide" evidence="2">
    <location>
        <begin position="1"/>
        <end position="19"/>
    </location>
</feature>